<name>A0A914YBE1_9BILA</name>
<dbReference type="GO" id="GO:0016020">
    <property type="term" value="C:membrane"/>
    <property type="evidence" value="ECO:0007669"/>
    <property type="project" value="InterPro"/>
</dbReference>
<protein>
    <submittedName>
        <fullName evidence="2">Uncharacterized protein</fullName>
    </submittedName>
</protein>
<sequence length="154" mass="17222">MVGMDTLSRKQLVEIIRAAKSEHTILLATHYMDVADDVSDRIIILSNGKIVCNGSSSFLKANVETGFLLTVEFTRAIGMESYQQFADVVLSIVTKHCKNASIDGSANRQFTIFLPRGTQRSFPLIFSELETQKDALQIDSYDIRANTLEQVFIK</sequence>
<reference evidence="2" key="1">
    <citation type="submission" date="2022-11" db="UniProtKB">
        <authorList>
            <consortium name="WormBaseParasite"/>
        </authorList>
    </citation>
    <scope>IDENTIFICATION</scope>
</reference>
<dbReference type="Proteomes" id="UP000887577">
    <property type="component" value="Unplaced"/>
</dbReference>
<organism evidence="1 2">
    <name type="scientific">Panagrolaimus superbus</name>
    <dbReference type="NCBI Taxonomy" id="310955"/>
    <lineage>
        <taxon>Eukaryota</taxon>
        <taxon>Metazoa</taxon>
        <taxon>Ecdysozoa</taxon>
        <taxon>Nematoda</taxon>
        <taxon>Chromadorea</taxon>
        <taxon>Rhabditida</taxon>
        <taxon>Tylenchina</taxon>
        <taxon>Panagrolaimomorpha</taxon>
        <taxon>Panagrolaimoidea</taxon>
        <taxon>Panagrolaimidae</taxon>
        <taxon>Panagrolaimus</taxon>
    </lineage>
</organism>
<dbReference type="SUPFAM" id="SSF52540">
    <property type="entry name" value="P-loop containing nucleoside triphosphate hydrolases"/>
    <property type="match status" value="1"/>
</dbReference>
<keyword evidence="1" id="KW-1185">Reference proteome</keyword>
<dbReference type="AlphaFoldDB" id="A0A914YBE1"/>
<proteinExistence type="predicted"/>
<dbReference type="PANTHER" id="PTHR19229">
    <property type="entry name" value="ATP-BINDING CASSETTE TRANSPORTER SUBFAMILY A ABCA"/>
    <property type="match status" value="1"/>
</dbReference>
<dbReference type="InterPro" id="IPR026082">
    <property type="entry name" value="ABCA"/>
</dbReference>
<accession>A0A914YBE1</accession>
<dbReference type="InterPro" id="IPR027417">
    <property type="entry name" value="P-loop_NTPase"/>
</dbReference>
<dbReference type="GO" id="GO:0140359">
    <property type="term" value="F:ABC-type transporter activity"/>
    <property type="evidence" value="ECO:0007669"/>
    <property type="project" value="InterPro"/>
</dbReference>
<dbReference type="WBParaSite" id="PSU_v2.g1674.t1">
    <property type="protein sequence ID" value="PSU_v2.g1674.t1"/>
    <property type="gene ID" value="PSU_v2.g1674"/>
</dbReference>
<dbReference type="Gene3D" id="3.40.50.300">
    <property type="entry name" value="P-loop containing nucleotide triphosphate hydrolases"/>
    <property type="match status" value="1"/>
</dbReference>
<evidence type="ECO:0000313" key="2">
    <source>
        <dbReference type="WBParaSite" id="PSU_v2.g1674.t1"/>
    </source>
</evidence>
<evidence type="ECO:0000313" key="1">
    <source>
        <dbReference type="Proteomes" id="UP000887577"/>
    </source>
</evidence>